<keyword evidence="3" id="KW-1185">Reference proteome</keyword>
<dbReference type="RefSeq" id="WP_120196776.1">
    <property type="nucleotide sequence ID" value="NZ_MCIA01000015.1"/>
</dbReference>
<gene>
    <name evidence="2" type="ORF">BET01_19070</name>
</gene>
<sequence length="506" mass="59340">MACLKNIAQKIQDKFQVNIHGSVFSERRIESVHYLLPPYDDQLQLDPDTLYIGNYEDFHTLNSDSCVLLLGCCMDNGNANQLYVNQALDPFAVLNCIQQELYDCRKADLKRDEVFQVLQAGYGYQSMLDTARSYLKNPITLCTTSFSILASSPEDYFDDKFDVYNNKFYLKSKFIRNMKEKEVLQHLFTSFSPIIVDIDDSPEISYLFCSIHIRRAAVGYLCISSLYRPFEAADSAFAMNLSKLFSLEMQKAECYAEKTGLRYECFLTDLIEQNLHSENIAARHLAQLGEPFYQYFWVLGFTFHGFSNLQLNPNYYIDQLSGIFKRSMAFFYKGTLILLHTSNYKDPYQSIDKHKLSLFLQLNQINAAISFRFEQILDTWRYYNQVMFLLKNEKCIMKERCLTYEENFLNHLLQASQDEINAETIIHPDLLFLQNYDRENNTEYMKTLKAYFLNNRNALNTSNYLHIHKSTFFYRIGKIGDLTEFDPSNAQILFSYEFSFRILDHL</sequence>
<name>A0A419T368_9FIRM</name>
<evidence type="ECO:0000259" key="1">
    <source>
        <dbReference type="Pfam" id="PF13556"/>
    </source>
</evidence>
<dbReference type="PANTHER" id="PTHR33744">
    <property type="entry name" value="CARBOHYDRATE DIACID REGULATOR"/>
    <property type="match status" value="1"/>
</dbReference>
<dbReference type="OrthoDB" id="1969285at2"/>
<dbReference type="InterPro" id="IPR051448">
    <property type="entry name" value="CdaR-like_regulators"/>
</dbReference>
<accession>A0A419T368</accession>
<dbReference type="InterPro" id="IPR025736">
    <property type="entry name" value="PucR_C-HTH_dom"/>
</dbReference>
<feature type="domain" description="PucR C-terminal helix-turn-helix" evidence="1">
    <location>
        <begin position="445"/>
        <end position="502"/>
    </location>
</feature>
<evidence type="ECO:0000313" key="3">
    <source>
        <dbReference type="Proteomes" id="UP000284277"/>
    </source>
</evidence>
<protein>
    <recommendedName>
        <fullName evidence="1">PucR C-terminal helix-turn-helix domain-containing protein</fullName>
    </recommendedName>
</protein>
<reference evidence="2 3" key="1">
    <citation type="submission" date="2016-08" db="EMBL/GenBank/DDBJ databases">
        <title>A new outlook on sporulation: Clostridium algidixylanolyticum.</title>
        <authorList>
            <person name="Poppleton D.I."/>
            <person name="Gribaldo S."/>
        </authorList>
    </citation>
    <scope>NUCLEOTIDE SEQUENCE [LARGE SCALE GENOMIC DNA]</scope>
    <source>
        <strain evidence="2 3">SPL73</strain>
    </source>
</reference>
<evidence type="ECO:0000313" key="2">
    <source>
        <dbReference type="EMBL" id="RKD31873.1"/>
    </source>
</evidence>
<dbReference type="Gene3D" id="1.10.10.2840">
    <property type="entry name" value="PucR C-terminal helix-turn-helix domain"/>
    <property type="match status" value="1"/>
</dbReference>
<dbReference type="EMBL" id="MCIA01000015">
    <property type="protein sequence ID" value="RKD31873.1"/>
    <property type="molecule type" value="Genomic_DNA"/>
</dbReference>
<dbReference type="Proteomes" id="UP000284277">
    <property type="component" value="Unassembled WGS sequence"/>
</dbReference>
<comment type="caution">
    <text evidence="2">The sequence shown here is derived from an EMBL/GenBank/DDBJ whole genome shotgun (WGS) entry which is preliminary data.</text>
</comment>
<proteinExistence type="predicted"/>
<dbReference type="AlphaFoldDB" id="A0A419T368"/>
<dbReference type="Pfam" id="PF13556">
    <property type="entry name" value="HTH_30"/>
    <property type="match status" value="1"/>
</dbReference>
<dbReference type="PANTHER" id="PTHR33744:SF15">
    <property type="entry name" value="CARBOHYDRATE DIACID REGULATOR"/>
    <property type="match status" value="1"/>
</dbReference>
<organism evidence="2 3">
    <name type="scientific">Lacrimispora algidixylanolytica</name>
    <dbReference type="NCBI Taxonomy" id="94868"/>
    <lineage>
        <taxon>Bacteria</taxon>
        <taxon>Bacillati</taxon>
        <taxon>Bacillota</taxon>
        <taxon>Clostridia</taxon>
        <taxon>Lachnospirales</taxon>
        <taxon>Lachnospiraceae</taxon>
        <taxon>Lacrimispora</taxon>
    </lineage>
</organism>
<dbReference type="InterPro" id="IPR042070">
    <property type="entry name" value="PucR_C-HTH_sf"/>
</dbReference>